<gene>
    <name evidence="1" type="ORF">T4E_11580</name>
</gene>
<accession>A0A0V0XVA1</accession>
<evidence type="ECO:0000313" key="2">
    <source>
        <dbReference type="Proteomes" id="UP000054815"/>
    </source>
</evidence>
<evidence type="ECO:0000313" key="1">
    <source>
        <dbReference type="EMBL" id="KRX92036.1"/>
    </source>
</evidence>
<dbReference type="Proteomes" id="UP000054815">
    <property type="component" value="Unassembled WGS sequence"/>
</dbReference>
<protein>
    <submittedName>
        <fullName evidence="1">Uncharacterized protein</fullName>
    </submittedName>
</protein>
<name>A0A0V0XVA1_TRIPS</name>
<dbReference type="AlphaFoldDB" id="A0A0V0XVA1"/>
<proteinExistence type="predicted"/>
<dbReference type="EMBL" id="JYDU01000121">
    <property type="protein sequence ID" value="KRX92036.1"/>
    <property type="molecule type" value="Genomic_DNA"/>
</dbReference>
<organism evidence="1 2">
    <name type="scientific">Trichinella pseudospiralis</name>
    <name type="common">Parasitic roundworm</name>
    <dbReference type="NCBI Taxonomy" id="6337"/>
    <lineage>
        <taxon>Eukaryota</taxon>
        <taxon>Metazoa</taxon>
        <taxon>Ecdysozoa</taxon>
        <taxon>Nematoda</taxon>
        <taxon>Enoplea</taxon>
        <taxon>Dorylaimia</taxon>
        <taxon>Trichinellida</taxon>
        <taxon>Trichinellidae</taxon>
        <taxon>Trichinella</taxon>
    </lineage>
</organism>
<reference evidence="1 2" key="1">
    <citation type="submission" date="2015-01" db="EMBL/GenBank/DDBJ databases">
        <title>Evolution of Trichinella species and genotypes.</title>
        <authorList>
            <person name="Korhonen P.K."/>
            <person name="Edoardo P."/>
            <person name="Giuseppe L.R."/>
            <person name="Gasser R.B."/>
        </authorList>
    </citation>
    <scope>NUCLEOTIDE SEQUENCE [LARGE SCALE GENOMIC DNA]</scope>
    <source>
        <strain evidence="1">ISS141</strain>
    </source>
</reference>
<comment type="caution">
    <text evidence="1">The sequence shown here is derived from an EMBL/GenBank/DDBJ whole genome shotgun (WGS) entry which is preliminary data.</text>
</comment>
<sequence length="38" mass="4272">MDAVQIWQIFGATILEEDPLLGNCKSSLYVDQADRFAL</sequence>